<accession>A0A7M2YWF2</accession>
<comment type="caution">
    <text evidence="1">The sequence shown here is derived from an EMBL/GenBank/DDBJ whole genome shotgun (WGS) entry which is preliminary data.</text>
</comment>
<proteinExistence type="predicted"/>
<dbReference type="EMBL" id="QQZY01000004">
    <property type="protein sequence ID" value="RDI74406.1"/>
    <property type="molecule type" value="Genomic_DNA"/>
</dbReference>
<name>A0A7M2YWF2_9ACTN</name>
<evidence type="ECO:0000313" key="1">
    <source>
        <dbReference type="EMBL" id="RDI74406.1"/>
    </source>
</evidence>
<organism evidence="1 2">
    <name type="scientific">Gaiella occulta</name>
    <dbReference type="NCBI Taxonomy" id="1002870"/>
    <lineage>
        <taxon>Bacteria</taxon>
        <taxon>Bacillati</taxon>
        <taxon>Actinomycetota</taxon>
        <taxon>Thermoleophilia</taxon>
        <taxon>Gaiellales</taxon>
        <taxon>Gaiellaceae</taxon>
        <taxon>Gaiella</taxon>
    </lineage>
</organism>
<reference evidence="2" key="2">
    <citation type="journal article" date="2019" name="MicrobiologyOpen">
        <title>High-quality draft genome sequence of Gaiella occulta isolated from a 150 meter deep mineral water borehole and comparison with the genome sequences of other deep-branching lineages of the phylum Actinobacteria.</title>
        <authorList>
            <person name="Severino R."/>
            <person name="Froufe H.J.C."/>
            <person name="Barroso C."/>
            <person name="Albuquerque L."/>
            <person name="Lobo-da-Cunha A."/>
            <person name="da Costa M.S."/>
            <person name="Egas C."/>
        </authorList>
    </citation>
    <scope>NUCLEOTIDE SEQUENCE [LARGE SCALE GENOMIC DNA]</scope>
    <source>
        <strain evidence="2">F2-233</strain>
    </source>
</reference>
<dbReference type="Proteomes" id="UP000254134">
    <property type="component" value="Unassembled WGS sequence"/>
</dbReference>
<gene>
    <name evidence="1" type="ORF">Gocc_1982</name>
</gene>
<dbReference type="SUPFAM" id="SSF54427">
    <property type="entry name" value="NTF2-like"/>
    <property type="match status" value="1"/>
</dbReference>
<dbReference type="InterPro" id="IPR032710">
    <property type="entry name" value="NTF2-like_dom_sf"/>
</dbReference>
<dbReference type="OrthoDB" id="7375616at2"/>
<dbReference type="RefSeq" id="WP_114796401.1">
    <property type="nucleotide sequence ID" value="NZ_QQZY01000004.1"/>
</dbReference>
<keyword evidence="2" id="KW-1185">Reference proteome</keyword>
<dbReference type="AlphaFoldDB" id="A0A7M2YWF2"/>
<dbReference type="Gene3D" id="3.10.450.50">
    <property type="match status" value="1"/>
</dbReference>
<evidence type="ECO:0000313" key="2">
    <source>
        <dbReference type="Proteomes" id="UP000254134"/>
    </source>
</evidence>
<protein>
    <recommendedName>
        <fullName evidence="3">Nuclear transport factor 2 family protein</fullName>
    </recommendedName>
</protein>
<evidence type="ECO:0008006" key="3">
    <source>
        <dbReference type="Google" id="ProtNLM"/>
    </source>
</evidence>
<sequence>MRAGARTPEELETLLEDAFVTHDGEALALLFEDGAVLAARDQCHARGPDEIARVARWIWEDGRTYVAELRQVLQARDTALVVADRGVNVVRRGSDGVWRYAIALLTLDDPPTKEEQDAADN</sequence>
<reference evidence="1 2" key="1">
    <citation type="submission" date="2018-07" db="EMBL/GenBank/DDBJ databases">
        <title>High-quality-draft genome sequence of Gaiella occulta.</title>
        <authorList>
            <person name="Severino R."/>
            <person name="Froufe H.J.C."/>
            <person name="Rainey F.A."/>
            <person name="Barroso C."/>
            <person name="Albuquerque L."/>
            <person name="Lobo-Da-Cunha A."/>
            <person name="Da Costa M.S."/>
            <person name="Egas C."/>
        </authorList>
    </citation>
    <scope>NUCLEOTIDE SEQUENCE [LARGE SCALE GENOMIC DNA]</scope>
    <source>
        <strain evidence="1 2">F2-233</strain>
    </source>
</reference>